<dbReference type="EMBL" id="JADWDC010000130">
    <property type="protein sequence ID" value="MCC0179884.1"/>
    <property type="molecule type" value="Genomic_DNA"/>
</dbReference>
<accession>A0A964BU73</accession>
<organism evidence="1 2">
    <name type="scientific">Waterburya agarophytonicola KI4</name>
    <dbReference type="NCBI Taxonomy" id="2874699"/>
    <lineage>
        <taxon>Bacteria</taxon>
        <taxon>Bacillati</taxon>
        <taxon>Cyanobacteriota</taxon>
        <taxon>Cyanophyceae</taxon>
        <taxon>Pleurocapsales</taxon>
        <taxon>Hyellaceae</taxon>
        <taxon>Waterburya</taxon>
        <taxon>Waterburya agarophytonicola</taxon>
    </lineage>
</organism>
<evidence type="ECO:0000313" key="1">
    <source>
        <dbReference type="EMBL" id="MCC0179884.1"/>
    </source>
</evidence>
<dbReference type="Proteomes" id="UP000729733">
    <property type="component" value="Unassembled WGS sequence"/>
</dbReference>
<proteinExistence type="predicted"/>
<evidence type="ECO:0000313" key="2">
    <source>
        <dbReference type="Proteomes" id="UP000729733"/>
    </source>
</evidence>
<gene>
    <name evidence="1" type="ORF">I4641_23385</name>
</gene>
<name>A0A964BU73_9CYAN</name>
<dbReference type="AlphaFoldDB" id="A0A964BU73"/>
<sequence length="148" mass="16439">MVNFQNAPIAYGSANTAALKNSVDDLYYQADRVKNRILLDFGLVNKDQRVGMQLSNNGVNCPCLIKSVHAASGSSTNDGLVWEIHSKLNAGVQDRIALQYVDQRDAPFDHPEFVLLPEYVIYVIPGQDSYPRIVLEPINLLIHGITKN</sequence>
<reference evidence="1" key="1">
    <citation type="journal article" date="2021" name="Antonie Van Leeuwenhoek">
        <title>Draft genome and description of Waterburya agarophytonicola gen. nov. sp. nov. (Pleurocapsales, Cyanobacteria): a seaweed symbiont.</title>
        <authorList>
            <person name="Bonthond G."/>
            <person name="Shalygin S."/>
            <person name="Bayer T."/>
            <person name="Weinberger F."/>
        </authorList>
    </citation>
    <scope>NUCLEOTIDE SEQUENCE</scope>
    <source>
        <strain evidence="1">KI4</strain>
    </source>
</reference>
<protein>
    <submittedName>
        <fullName evidence="1">Uncharacterized protein</fullName>
    </submittedName>
</protein>
<keyword evidence="2" id="KW-1185">Reference proteome</keyword>
<dbReference type="RefSeq" id="WP_229642979.1">
    <property type="nucleotide sequence ID" value="NZ_JADWDC010000130.1"/>
</dbReference>
<comment type="caution">
    <text evidence="1">The sequence shown here is derived from an EMBL/GenBank/DDBJ whole genome shotgun (WGS) entry which is preliminary data.</text>
</comment>